<organism evidence="1 2">
    <name type="scientific">Parasponia andersonii</name>
    <name type="common">Sponia andersonii</name>
    <dbReference type="NCBI Taxonomy" id="3476"/>
    <lineage>
        <taxon>Eukaryota</taxon>
        <taxon>Viridiplantae</taxon>
        <taxon>Streptophyta</taxon>
        <taxon>Embryophyta</taxon>
        <taxon>Tracheophyta</taxon>
        <taxon>Spermatophyta</taxon>
        <taxon>Magnoliopsida</taxon>
        <taxon>eudicotyledons</taxon>
        <taxon>Gunneridae</taxon>
        <taxon>Pentapetalae</taxon>
        <taxon>rosids</taxon>
        <taxon>fabids</taxon>
        <taxon>Rosales</taxon>
        <taxon>Cannabaceae</taxon>
        <taxon>Parasponia</taxon>
    </lineage>
</organism>
<keyword evidence="2" id="KW-1185">Reference proteome</keyword>
<protein>
    <submittedName>
        <fullName evidence="1">Uncharacterized protein</fullName>
    </submittedName>
</protein>
<name>A0A2P5AUS5_PARAD</name>
<sequence>MGVMGERLSVLSSHMAIGCCCGSALSRSLPIPRSGALEYKARPLRGRSSTITVSK</sequence>
<accession>A0A2P5AUS5</accession>
<dbReference type="AlphaFoldDB" id="A0A2P5AUS5"/>
<comment type="caution">
    <text evidence="1">The sequence shown here is derived from an EMBL/GenBank/DDBJ whole genome shotgun (WGS) entry which is preliminary data.</text>
</comment>
<proteinExistence type="predicted"/>
<evidence type="ECO:0000313" key="1">
    <source>
        <dbReference type="EMBL" id="PON40293.1"/>
    </source>
</evidence>
<evidence type="ECO:0000313" key="2">
    <source>
        <dbReference type="Proteomes" id="UP000237105"/>
    </source>
</evidence>
<dbReference type="EMBL" id="JXTB01000442">
    <property type="protein sequence ID" value="PON40293.1"/>
    <property type="molecule type" value="Genomic_DNA"/>
</dbReference>
<dbReference type="OrthoDB" id="10284749at2759"/>
<gene>
    <name evidence="1" type="ORF">PanWU01x14_298620</name>
</gene>
<dbReference type="Proteomes" id="UP000237105">
    <property type="component" value="Unassembled WGS sequence"/>
</dbReference>
<dbReference type="PROSITE" id="PS51257">
    <property type="entry name" value="PROKAR_LIPOPROTEIN"/>
    <property type="match status" value="1"/>
</dbReference>
<reference evidence="2" key="1">
    <citation type="submission" date="2016-06" db="EMBL/GenBank/DDBJ databases">
        <title>Parallel loss of symbiosis genes in relatives of nitrogen-fixing non-legume Parasponia.</title>
        <authorList>
            <person name="Van Velzen R."/>
            <person name="Holmer R."/>
            <person name="Bu F."/>
            <person name="Rutten L."/>
            <person name="Van Zeijl A."/>
            <person name="Liu W."/>
            <person name="Santuari L."/>
            <person name="Cao Q."/>
            <person name="Sharma T."/>
            <person name="Shen D."/>
            <person name="Roswanjaya Y."/>
            <person name="Wardhani T."/>
            <person name="Kalhor M.S."/>
            <person name="Jansen J."/>
            <person name="Van den Hoogen J."/>
            <person name="Gungor B."/>
            <person name="Hartog M."/>
            <person name="Hontelez J."/>
            <person name="Verver J."/>
            <person name="Yang W.-C."/>
            <person name="Schijlen E."/>
            <person name="Repin R."/>
            <person name="Schilthuizen M."/>
            <person name="Schranz E."/>
            <person name="Heidstra R."/>
            <person name="Miyata K."/>
            <person name="Fedorova E."/>
            <person name="Kohlen W."/>
            <person name="Bisseling T."/>
            <person name="Smit S."/>
            <person name="Geurts R."/>
        </authorList>
    </citation>
    <scope>NUCLEOTIDE SEQUENCE [LARGE SCALE GENOMIC DNA]</scope>
    <source>
        <strain evidence="2">cv. WU1-14</strain>
    </source>
</reference>